<feature type="transmembrane region" description="Helical" evidence="11">
    <location>
        <begin position="310"/>
        <end position="337"/>
    </location>
</feature>
<accession>A0ABV7ET58</accession>
<gene>
    <name evidence="13" type="ORF">ACFOSU_11775</name>
</gene>
<organism evidence="13 14">
    <name type="scientific">Salinisphaera aquimarina</name>
    <dbReference type="NCBI Taxonomy" id="2094031"/>
    <lineage>
        <taxon>Bacteria</taxon>
        <taxon>Pseudomonadati</taxon>
        <taxon>Pseudomonadota</taxon>
        <taxon>Gammaproteobacteria</taxon>
        <taxon>Salinisphaerales</taxon>
        <taxon>Salinisphaeraceae</taxon>
        <taxon>Salinisphaera</taxon>
    </lineage>
</organism>
<evidence type="ECO:0000313" key="14">
    <source>
        <dbReference type="Proteomes" id="UP001595462"/>
    </source>
</evidence>
<feature type="transmembrane region" description="Helical" evidence="11">
    <location>
        <begin position="271"/>
        <end position="290"/>
    </location>
</feature>
<evidence type="ECO:0000256" key="4">
    <source>
        <dbReference type="ARBA" id="ARBA00022475"/>
    </source>
</evidence>
<keyword evidence="3 11" id="KW-0050">Antiport</keyword>
<keyword evidence="6 11" id="KW-1133">Transmembrane helix</keyword>
<keyword evidence="14" id="KW-1185">Reference proteome</keyword>
<evidence type="ECO:0000313" key="13">
    <source>
        <dbReference type="EMBL" id="MFC3104565.1"/>
    </source>
</evidence>
<proteinExistence type="inferred from homology"/>
<keyword evidence="4" id="KW-1003">Cell membrane</keyword>
<dbReference type="RefSeq" id="WP_380689822.1">
    <property type="nucleotide sequence ID" value="NZ_JBHRSS010000004.1"/>
</dbReference>
<comment type="function">
    <text evidence="11">Na(+)/H(+) antiporter that extrudes sodium in exchange for external protons.</text>
</comment>
<dbReference type="PANTHER" id="PTHR10110:SF86">
    <property type="entry name" value="SODIUM_HYDROGEN EXCHANGER 7"/>
    <property type="match status" value="1"/>
</dbReference>
<feature type="transmembrane region" description="Helical" evidence="11">
    <location>
        <begin position="56"/>
        <end position="73"/>
    </location>
</feature>
<feature type="transmembrane region" description="Helical" evidence="11">
    <location>
        <begin position="6"/>
        <end position="24"/>
    </location>
</feature>
<keyword evidence="5 11" id="KW-0812">Transmembrane</keyword>
<evidence type="ECO:0000256" key="3">
    <source>
        <dbReference type="ARBA" id="ARBA00022449"/>
    </source>
</evidence>
<comment type="caution">
    <text evidence="11">Lacks conserved residue(s) required for the propagation of feature annotation.</text>
</comment>
<dbReference type="Pfam" id="PF00999">
    <property type="entry name" value="Na_H_Exchanger"/>
    <property type="match status" value="1"/>
</dbReference>
<sequence>MDIVFTSLILLLAVALSGVLMGLLPVALPKPLVQIAIGAALALPGFGLHITLEPELFFLLFIPPLLFADGWRMPRREFRKLGVPIAALALGLVMVTVVLVGYFVHWMIPAIPLSAGFALGAVLSPTDAVAVSAISGSTPIPGRLLHILQGEALMNDASGLVALRFAIAAALTGSFSLPQAALSFCLIAAGGLAVGVALAWVFSWIRGYLTRWRGDDPTSHVALLMLIPFAAYLLGEQLGVSGILSAVAAGMTLNSVNTLKGELATRMQTNSMWSMLEFVFNGIVFLLLGLQMPKILGHAQQSMNEIGGGGFWHLGLFIAAIMGVLLVTRYLWIWVLLRLMVLRARYKGEIVPRLSTRVITITTLAGVRGAITLAAVLSLPLAVEDGSTFPARGVLVFIAAGVILLSLTIGSVGLPPLLRSVKMPDGDPRAREERDARVLAARAALKALEAEQKQQTKDSDDPESSLYAEVGARVIAGYKPRLDPDNDGEESQRMRRGFDIEKQLRLTALRAERDELYRLRHSFRINDETLRRIVADIDLTEASLLGSSARRRH</sequence>
<protein>
    <submittedName>
        <fullName evidence="13">Na+/H+ antiporter</fullName>
    </submittedName>
</protein>
<dbReference type="NCBIfam" id="TIGR00831">
    <property type="entry name" value="a_cpa1"/>
    <property type="match status" value="1"/>
</dbReference>
<keyword evidence="10 11" id="KW-0739">Sodium transport</keyword>
<dbReference type="Gene3D" id="6.10.140.1330">
    <property type="match status" value="1"/>
</dbReference>
<evidence type="ECO:0000259" key="12">
    <source>
        <dbReference type="Pfam" id="PF00999"/>
    </source>
</evidence>
<comment type="subcellular location">
    <subcellularLocation>
        <location evidence="11">Cell inner membrane</location>
        <topology evidence="11">Multi-pass membrane protein</topology>
    </subcellularLocation>
    <subcellularLocation>
        <location evidence="1">Cell membrane</location>
        <topology evidence="1">Multi-pass membrane protein</topology>
    </subcellularLocation>
</comment>
<evidence type="ECO:0000256" key="7">
    <source>
        <dbReference type="ARBA" id="ARBA00023053"/>
    </source>
</evidence>
<keyword evidence="7 11" id="KW-0915">Sodium</keyword>
<keyword evidence="11" id="KW-0997">Cell inner membrane</keyword>
<feature type="transmembrane region" description="Helical" evidence="11">
    <location>
        <begin position="181"/>
        <end position="205"/>
    </location>
</feature>
<keyword evidence="2 11" id="KW-0813">Transport</keyword>
<comment type="similarity">
    <text evidence="11">Belongs to the monovalent cation:proton antiporter 1 (CPA1) transporter (TC 2.A.36) family.</text>
</comment>
<reference evidence="14" key="1">
    <citation type="journal article" date="2019" name="Int. J. Syst. Evol. Microbiol.">
        <title>The Global Catalogue of Microorganisms (GCM) 10K type strain sequencing project: providing services to taxonomists for standard genome sequencing and annotation.</title>
        <authorList>
            <consortium name="The Broad Institute Genomics Platform"/>
            <consortium name="The Broad Institute Genome Sequencing Center for Infectious Disease"/>
            <person name="Wu L."/>
            <person name="Ma J."/>
        </authorList>
    </citation>
    <scope>NUCLEOTIDE SEQUENCE [LARGE SCALE GENOMIC DNA]</scope>
    <source>
        <strain evidence="14">KCTC 52640</strain>
    </source>
</reference>
<feature type="transmembrane region" description="Helical" evidence="11">
    <location>
        <begin position="358"/>
        <end position="382"/>
    </location>
</feature>
<evidence type="ECO:0000256" key="5">
    <source>
        <dbReference type="ARBA" id="ARBA00022692"/>
    </source>
</evidence>
<feature type="transmembrane region" description="Helical" evidence="11">
    <location>
        <begin position="394"/>
        <end position="414"/>
    </location>
</feature>
<evidence type="ECO:0000256" key="10">
    <source>
        <dbReference type="ARBA" id="ARBA00023201"/>
    </source>
</evidence>
<name>A0ABV7ET58_9GAMM</name>
<evidence type="ECO:0000256" key="6">
    <source>
        <dbReference type="ARBA" id="ARBA00022989"/>
    </source>
</evidence>
<feature type="transmembrane region" description="Helical" evidence="11">
    <location>
        <begin position="157"/>
        <end position="175"/>
    </location>
</feature>
<dbReference type="InterPro" id="IPR018422">
    <property type="entry name" value="Cation/H_exchanger_CPA1"/>
</dbReference>
<comment type="caution">
    <text evidence="13">The sequence shown here is derived from an EMBL/GenBank/DDBJ whole genome shotgun (WGS) entry which is preliminary data.</text>
</comment>
<dbReference type="InterPro" id="IPR004705">
    <property type="entry name" value="Cation/H_exchanger_CPA1_bac"/>
</dbReference>
<evidence type="ECO:0000256" key="1">
    <source>
        <dbReference type="ARBA" id="ARBA00004651"/>
    </source>
</evidence>
<evidence type="ECO:0000256" key="9">
    <source>
        <dbReference type="ARBA" id="ARBA00023136"/>
    </source>
</evidence>
<dbReference type="Proteomes" id="UP001595462">
    <property type="component" value="Unassembled WGS sequence"/>
</dbReference>
<evidence type="ECO:0000256" key="11">
    <source>
        <dbReference type="RuleBase" id="RU366002"/>
    </source>
</evidence>
<keyword evidence="9 11" id="KW-0472">Membrane</keyword>
<dbReference type="EMBL" id="JBHRSS010000004">
    <property type="protein sequence ID" value="MFC3104565.1"/>
    <property type="molecule type" value="Genomic_DNA"/>
</dbReference>
<evidence type="ECO:0000256" key="8">
    <source>
        <dbReference type="ARBA" id="ARBA00023065"/>
    </source>
</evidence>
<dbReference type="InterPro" id="IPR006153">
    <property type="entry name" value="Cation/H_exchanger_TM"/>
</dbReference>
<dbReference type="PANTHER" id="PTHR10110">
    <property type="entry name" value="SODIUM/HYDROGEN EXCHANGER"/>
    <property type="match status" value="1"/>
</dbReference>
<keyword evidence="8 11" id="KW-0406">Ion transport</keyword>
<evidence type="ECO:0000256" key="2">
    <source>
        <dbReference type="ARBA" id="ARBA00022448"/>
    </source>
</evidence>
<feature type="transmembrane region" description="Helical" evidence="11">
    <location>
        <begin position="85"/>
        <end position="108"/>
    </location>
</feature>
<feature type="domain" description="Cation/H+ exchanger transmembrane" evidence="12">
    <location>
        <begin position="15"/>
        <end position="419"/>
    </location>
</feature>